<dbReference type="Proteomes" id="UP000664940">
    <property type="component" value="Unassembled WGS sequence"/>
</dbReference>
<evidence type="ECO:0000313" key="1">
    <source>
        <dbReference type="EMBL" id="KAF6119570.1"/>
    </source>
</evidence>
<name>A0A834B1V8_9CHIR</name>
<proteinExistence type="predicted"/>
<dbReference type="EMBL" id="JABVXQ010000003">
    <property type="protein sequence ID" value="KAF6119570.1"/>
    <property type="molecule type" value="Genomic_DNA"/>
</dbReference>
<comment type="caution">
    <text evidence="1">The sequence shown here is derived from an EMBL/GenBank/DDBJ whole genome shotgun (WGS) entry which is preliminary data.</text>
</comment>
<dbReference type="AlphaFoldDB" id="A0A834B1V8"/>
<protein>
    <submittedName>
        <fullName evidence="1">Uncharacterized protein</fullName>
    </submittedName>
</protein>
<gene>
    <name evidence="1" type="ORF">HJG60_010056</name>
</gene>
<reference evidence="1 2" key="1">
    <citation type="journal article" date="2020" name="Nature">
        <title>Six reference-quality genomes reveal evolution of bat adaptations.</title>
        <authorList>
            <person name="Jebb D."/>
            <person name="Huang Z."/>
            <person name="Pippel M."/>
            <person name="Hughes G.M."/>
            <person name="Lavrichenko K."/>
            <person name="Devanna P."/>
            <person name="Winkler S."/>
            <person name="Jermiin L.S."/>
            <person name="Skirmuntt E.C."/>
            <person name="Katzourakis A."/>
            <person name="Burkitt-Gray L."/>
            <person name="Ray D.A."/>
            <person name="Sullivan K.A.M."/>
            <person name="Roscito J.G."/>
            <person name="Kirilenko B.M."/>
            <person name="Davalos L.M."/>
            <person name="Corthals A.P."/>
            <person name="Power M.L."/>
            <person name="Jones G."/>
            <person name="Ransome R.D."/>
            <person name="Dechmann D.K.N."/>
            <person name="Locatelli A.G."/>
            <person name="Puechmaille S.J."/>
            <person name="Fedrigo O."/>
            <person name="Jarvis E.D."/>
            <person name="Hiller M."/>
            <person name="Vernes S.C."/>
            <person name="Myers E.W."/>
            <person name="Teeling E.C."/>
        </authorList>
    </citation>
    <scope>NUCLEOTIDE SEQUENCE [LARGE SCALE GENOMIC DNA]</scope>
    <source>
        <strain evidence="1">Bat1K_MPI-CBG_1</strain>
    </source>
</reference>
<evidence type="ECO:0000313" key="2">
    <source>
        <dbReference type="Proteomes" id="UP000664940"/>
    </source>
</evidence>
<accession>A0A834B1V8</accession>
<organism evidence="1 2">
    <name type="scientific">Phyllostomus discolor</name>
    <name type="common">pale spear-nosed bat</name>
    <dbReference type="NCBI Taxonomy" id="89673"/>
    <lineage>
        <taxon>Eukaryota</taxon>
        <taxon>Metazoa</taxon>
        <taxon>Chordata</taxon>
        <taxon>Craniata</taxon>
        <taxon>Vertebrata</taxon>
        <taxon>Euteleostomi</taxon>
        <taxon>Mammalia</taxon>
        <taxon>Eutheria</taxon>
        <taxon>Laurasiatheria</taxon>
        <taxon>Chiroptera</taxon>
        <taxon>Yangochiroptera</taxon>
        <taxon>Phyllostomidae</taxon>
        <taxon>Phyllostominae</taxon>
        <taxon>Phyllostomus</taxon>
    </lineage>
</organism>
<sequence>MGEAPGAWSAPCSPLALVSKATAEATGGDRPERRSVAVTRLWCGWGWATCLADSTGSEGGGGGSLVLVQETAAQRSRAPSGSLPAAVCPLAPSVPLSAGCFPFALDSGSASRGRCPRMPSQLQGSRVEHPLLCPHGGCCGVCVSRGLGQGRTPEEVGPHFV</sequence>